<accession>A0A0D9ZEA4</accession>
<dbReference type="EnsemblPlants" id="OGLUM03G36780.1">
    <property type="protein sequence ID" value="OGLUM03G36780.1"/>
    <property type="gene ID" value="OGLUM03G36780"/>
</dbReference>
<sequence length="294" mass="31619">MGETIAWKIDLDLELRLASPSRVPPPPPISSEASRATVGTNGAASRTVSDLVVFAASLTLAAPDSDGVVDTAIGQDAVLPGGDAASKKRAKTDPDEETDGETSCRRRPPPPTAVAAAAAAVVSEPAWVRAELFPLHGLPMDMPPLRFIVAKLLQRSDFYPQQARFLLPSSAADNLHAFLSAQEGEACGLNETSRRRRRREKLAEATRGGGEKRREEPPRYEGVPVTVYLRGGLVCELKLSKFNGTKATVINGGGYAKFIADGGLVRGDRVEVLAFRRPPNYRLCFVIAKNDGYR</sequence>
<dbReference type="Gramene" id="OGLUM03G36780.1">
    <property type="protein sequence ID" value="OGLUM03G36780.1"/>
    <property type="gene ID" value="OGLUM03G36780"/>
</dbReference>
<organism evidence="2">
    <name type="scientific">Oryza glumipatula</name>
    <dbReference type="NCBI Taxonomy" id="40148"/>
    <lineage>
        <taxon>Eukaryota</taxon>
        <taxon>Viridiplantae</taxon>
        <taxon>Streptophyta</taxon>
        <taxon>Embryophyta</taxon>
        <taxon>Tracheophyta</taxon>
        <taxon>Spermatophyta</taxon>
        <taxon>Magnoliopsida</taxon>
        <taxon>Liliopsida</taxon>
        <taxon>Poales</taxon>
        <taxon>Poaceae</taxon>
        <taxon>BOP clade</taxon>
        <taxon>Oryzoideae</taxon>
        <taxon>Oryzeae</taxon>
        <taxon>Oryzinae</taxon>
        <taxon>Oryza</taxon>
    </lineage>
</organism>
<keyword evidence="3" id="KW-1185">Reference proteome</keyword>
<reference evidence="2" key="1">
    <citation type="submission" date="2015-04" db="UniProtKB">
        <authorList>
            <consortium name="EnsemblPlants"/>
        </authorList>
    </citation>
    <scope>IDENTIFICATION</scope>
</reference>
<dbReference type="PANTHER" id="PTHR34397:SF23">
    <property type="entry name" value="EXPRESSED PROTEIN"/>
    <property type="match status" value="1"/>
</dbReference>
<evidence type="ECO:0000256" key="1">
    <source>
        <dbReference type="SAM" id="MobiDB-lite"/>
    </source>
</evidence>
<dbReference type="AlphaFoldDB" id="A0A0D9ZEA4"/>
<evidence type="ECO:0000313" key="2">
    <source>
        <dbReference type="EnsemblPlants" id="OGLUM03G36780.1"/>
    </source>
</evidence>
<dbReference type="eggNOG" id="ENOG502R1VI">
    <property type="taxonomic scope" value="Eukaryota"/>
</dbReference>
<evidence type="ECO:0000313" key="3">
    <source>
        <dbReference type="Proteomes" id="UP000026961"/>
    </source>
</evidence>
<proteinExistence type="predicted"/>
<feature type="region of interest" description="Disordered" evidence="1">
    <location>
        <begin position="18"/>
        <end position="42"/>
    </location>
</feature>
<dbReference type="PANTHER" id="PTHR34397">
    <property type="entry name" value="OS05G0237600 PROTEIN"/>
    <property type="match status" value="1"/>
</dbReference>
<dbReference type="Proteomes" id="UP000026961">
    <property type="component" value="Chromosome 3"/>
</dbReference>
<feature type="region of interest" description="Disordered" evidence="1">
    <location>
        <begin position="79"/>
        <end position="111"/>
    </location>
</feature>
<feature type="region of interest" description="Disordered" evidence="1">
    <location>
        <begin position="189"/>
        <end position="218"/>
    </location>
</feature>
<dbReference type="HOGENOM" id="CLU_988265_0_0_1"/>
<protein>
    <submittedName>
        <fullName evidence="2">Uncharacterized protein</fullName>
    </submittedName>
</protein>
<name>A0A0D9ZEA4_9ORYZ</name>
<feature type="compositionally biased region" description="Basic and acidic residues" evidence="1">
    <location>
        <begin position="201"/>
        <end position="218"/>
    </location>
</feature>
<reference evidence="2" key="2">
    <citation type="submission" date="2018-05" db="EMBL/GenBank/DDBJ databases">
        <title>OgluRS3 (Oryza glumaepatula Reference Sequence Version 3).</title>
        <authorList>
            <person name="Zhang J."/>
            <person name="Kudrna D."/>
            <person name="Lee S."/>
            <person name="Talag J."/>
            <person name="Welchert J."/>
            <person name="Wing R.A."/>
        </authorList>
    </citation>
    <scope>NUCLEOTIDE SEQUENCE [LARGE SCALE GENOMIC DNA]</scope>
</reference>